<accession>L1L6Q5</accession>
<evidence type="ECO:0000313" key="2">
    <source>
        <dbReference type="Proteomes" id="UP000010411"/>
    </source>
</evidence>
<name>L1L6Q5_9ACTN</name>
<sequence>LVGRAGAFRAAA</sequence>
<comment type="caution">
    <text evidence="1">The sequence shown here is derived from an EMBL/GenBank/DDBJ whole genome shotgun (WGS) entry which is preliminary data.</text>
</comment>
<proteinExistence type="predicted"/>
<feature type="non-terminal residue" evidence="1">
    <location>
        <position position="1"/>
    </location>
</feature>
<organism evidence="1 2">
    <name type="scientific">Streptomyces ipomoeae 91-03</name>
    <dbReference type="NCBI Taxonomy" id="698759"/>
    <lineage>
        <taxon>Bacteria</taxon>
        <taxon>Bacillati</taxon>
        <taxon>Actinomycetota</taxon>
        <taxon>Actinomycetes</taxon>
        <taxon>Kitasatosporales</taxon>
        <taxon>Streptomycetaceae</taxon>
        <taxon>Streptomyces</taxon>
    </lineage>
</organism>
<keyword evidence="2" id="KW-1185">Reference proteome</keyword>
<dbReference type="EMBL" id="AEJC01000064">
    <property type="protein sequence ID" value="EKX68607.1"/>
    <property type="molecule type" value="Genomic_DNA"/>
</dbReference>
<protein>
    <submittedName>
        <fullName evidence="1">Uncharacterized protein</fullName>
    </submittedName>
</protein>
<dbReference type="Proteomes" id="UP000010411">
    <property type="component" value="Unassembled WGS sequence"/>
</dbReference>
<reference evidence="1 2" key="1">
    <citation type="submission" date="2012-11" db="EMBL/GenBank/DDBJ databases">
        <authorList>
            <person name="Huguet-Tapia J.C."/>
            <person name="Durkin A.S."/>
            <person name="Pettis G.S."/>
            <person name="Badger J.H."/>
        </authorList>
    </citation>
    <scope>NUCLEOTIDE SEQUENCE [LARGE SCALE GENOMIC DNA]</scope>
    <source>
        <strain evidence="1 2">91-03</strain>
    </source>
</reference>
<evidence type="ECO:0000313" key="1">
    <source>
        <dbReference type="EMBL" id="EKX68607.1"/>
    </source>
</evidence>
<gene>
    <name evidence="1" type="ORF">STRIP9103_09315</name>
</gene>